<feature type="domain" description="Ferrous iron transporter FeoA-like" evidence="2">
    <location>
        <begin position="1"/>
        <end position="74"/>
    </location>
</feature>
<reference evidence="3 4" key="1">
    <citation type="submission" date="2020-08" db="EMBL/GenBank/DDBJ databases">
        <title>Genomic Encyclopedia of Type Strains, Phase IV (KMG-IV): sequencing the most valuable type-strain genomes for metagenomic binning, comparative biology and taxonomic classification.</title>
        <authorList>
            <person name="Goeker M."/>
        </authorList>
    </citation>
    <scope>NUCLEOTIDE SEQUENCE [LARGE SCALE GENOMIC DNA]</scope>
    <source>
        <strain evidence="3 4">DSM 22975</strain>
    </source>
</reference>
<dbReference type="EMBL" id="JACHGR010000006">
    <property type="protein sequence ID" value="MBB6055947.1"/>
    <property type="molecule type" value="Genomic_DNA"/>
</dbReference>
<evidence type="ECO:0000313" key="4">
    <source>
        <dbReference type="Proteomes" id="UP000585721"/>
    </source>
</evidence>
<keyword evidence="1" id="KW-0408">Iron</keyword>
<dbReference type="SMART" id="SM00899">
    <property type="entry name" value="FeoA"/>
    <property type="match status" value="1"/>
</dbReference>
<dbReference type="RefSeq" id="WP_188026694.1">
    <property type="nucleotide sequence ID" value="NZ_JACHGR010000006.1"/>
</dbReference>
<dbReference type="InterPro" id="IPR008988">
    <property type="entry name" value="Transcriptional_repressor_C"/>
</dbReference>
<organism evidence="3 4">
    <name type="scientific">Tolumonas osonensis</name>
    <dbReference type="NCBI Taxonomy" id="675874"/>
    <lineage>
        <taxon>Bacteria</taxon>
        <taxon>Pseudomonadati</taxon>
        <taxon>Pseudomonadota</taxon>
        <taxon>Gammaproteobacteria</taxon>
        <taxon>Aeromonadales</taxon>
        <taxon>Aeromonadaceae</taxon>
        <taxon>Tolumonas</taxon>
    </lineage>
</organism>
<comment type="caution">
    <text evidence="3">The sequence shown here is derived from an EMBL/GenBank/DDBJ whole genome shotgun (WGS) entry which is preliminary data.</text>
</comment>
<evidence type="ECO:0000259" key="2">
    <source>
        <dbReference type="SMART" id="SM00899"/>
    </source>
</evidence>
<gene>
    <name evidence="3" type="ORF">HNR75_001877</name>
</gene>
<dbReference type="AlphaFoldDB" id="A0A841GEE7"/>
<dbReference type="Proteomes" id="UP000585721">
    <property type="component" value="Unassembled WGS sequence"/>
</dbReference>
<dbReference type="SUPFAM" id="SSF50037">
    <property type="entry name" value="C-terminal domain of transcriptional repressors"/>
    <property type="match status" value="1"/>
</dbReference>
<evidence type="ECO:0000313" key="3">
    <source>
        <dbReference type="EMBL" id="MBB6055947.1"/>
    </source>
</evidence>
<dbReference type="InterPro" id="IPR052713">
    <property type="entry name" value="FeoA"/>
</dbReference>
<dbReference type="GO" id="GO:0046914">
    <property type="term" value="F:transition metal ion binding"/>
    <property type="evidence" value="ECO:0007669"/>
    <property type="project" value="InterPro"/>
</dbReference>
<protein>
    <submittedName>
        <fullName evidence="3">Ferrous iron transport protein A</fullName>
    </submittedName>
</protein>
<dbReference type="Gene3D" id="2.30.30.90">
    <property type="match status" value="1"/>
</dbReference>
<sequence>MLLSELTPGQTARIVSMVQLDPAVRRKLMAMGVLPSSEIRFIRQAPMGDPLQIATSSITLSIQTALARLIEVQAV</sequence>
<name>A0A841GEE7_9GAMM</name>
<dbReference type="Pfam" id="PF04023">
    <property type="entry name" value="FeoA"/>
    <property type="match status" value="1"/>
</dbReference>
<evidence type="ECO:0000256" key="1">
    <source>
        <dbReference type="ARBA" id="ARBA00023004"/>
    </source>
</evidence>
<dbReference type="PANTHER" id="PTHR42954">
    <property type="entry name" value="FE(2+) TRANSPORT PROTEIN A"/>
    <property type="match status" value="1"/>
</dbReference>
<accession>A0A841GEE7</accession>
<dbReference type="PANTHER" id="PTHR42954:SF2">
    <property type="entry name" value="FE(2+) TRANSPORT PROTEIN A"/>
    <property type="match status" value="1"/>
</dbReference>
<dbReference type="InterPro" id="IPR038157">
    <property type="entry name" value="FeoA_core_dom"/>
</dbReference>
<dbReference type="InterPro" id="IPR007167">
    <property type="entry name" value="Fe-transptr_FeoA-like"/>
</dbReference>
<keyword evidence="4" id="KW-1185">Reference proteome</keyword>
<proteinExistence type="predicted"/>